<dbReference type="InterPro" id="IPR039420">
    <property type="entry name" value="WalR-like"/>
</dbReference>
<evidence type="ECO:0000256" key="4">
    <source>
        <dbReference type="ARBA" id="ARBA00023163"/>
    </source>
</evidence>
<dbReference type="EMBL" id="LN890655">
    <property type="protein sequence ID" value="CUS03947.2"/>
    <property type="molecule type" value="Genomic_DNA"/>
</dbReference>
<dbReference type="PRINTS" id="PR00038">
    <property type="entry name" value="HTHLUXR"/>
</dbReference>
<dbReference type="PROSITE" id="PS50110">
    <property type="entry name" value="RESPONSE_REGULATORY"/>
    <property type="match status" value="1"/>
</dbReference>
<proteinExistence type="predicted"/>
<dbReference type="KEGG" id="pbf:CFX0092_A2069"/>
<dbReference type="Pfam" id="PF00196">
    <property type="entry name" value="GerE"/>
    <property type="match status" value="1"/>
</dbReference>
<accession>A0A161K373</accession>
<feature type="modified residue" description="4-aspartylphosphate" evidence="5">
    <location>
        <position position="57"/>
    </location>
</feature>
<keyword evidence="3" id="KW-0238">DNA-binding</keyword>
<evidence type="ECO:0000256" key="3">
    <source>
        <dbReference type="ARBA" id="ARBA00023125"/>
    </source>
</evidence>
<dbReference type="PANTHER" id="PTHR43214">
    <property type="entry name" value="TWO-COMPONENT RESPONSE REGULATOR"/>
    <property type="match status" value="1"/>
</dbReference>
<dbReference type="SMART" id="SM00448">
    <property type="entry name" value="REC"/>
    <property type="match status" value="1"/>
</dbReference>
<dbReference type="OrthoDB" id="9780153at2"/>
<dbReference type="CDD" id="cd06170">
    <property type="entry name" value="LuxR_C_like"/>
    <property type="match status" value="1"/>
</dbReference>
<feature type="domain" description="Response regulatory" evidence="7">
    <location>
        <begin position="6"/>
        <end position="122"/>
    </location>
</feature>
<evidence type="ECO:0000313" key="9">
    <source>
        <dbReference type="Proteomes" id="UP000215027"/>
    </source>
</evidence>
<keyword evidence="2" id="KW-0805">Transcription regulation</keyword>
<sequence length="220" mass="24506">MADPIRLLLADDHAVVRSGLRLLLEAQPDMVIIGEAENGADAIRRTAELRPDVVLMDIAMPGMNGIEATRRIKADSPRTAVLALTMYEDDQYFFEMLRAGAAGYVPKRAAPDELASAIRAVSRGDVFLYPSLAGRLVQDYLLRRDVEEHEPPADDLTPREQEVLTLIAQGLSNGEIGEQLVISAKTVDRHRENIMRKVNLHNRVDLVKYALRKGLIDLEE</sequence>
<dbReference type="InterPro" id="IPR000792">
    <property type="entry name" value="Tscrpt_reg_LuxR_C"/>
</dbReference>
<dbReference type="PROSITE" id="PS00622">
    <property type="entry name" value="HTH_LUXR_1"/>
    <property type="match status" value="1"/>
</dbReference>
<reference evidence="8" key="1">
    <citation type="submission" date="2016-01" db="EMBL/GenBank/DDBJ databases">
        <authorList>
            <person name="Mcilroy J.S."/>
            <person name="Karst M S."/>
            <person name="Albertsen M."/>
        </authorList>
    </citation>
    <scope>NUCLEOTIDE SEQUENCE</scope>
    <source>
        <strain evidence="8">Cfx-K</strain>
    </source>
</reference>
<evidence type="ECO:0000256" key="5">
    <source>
        <dbReference type="PROSITE-ProRule" id="PRU00169"/>
    </source>
</evidence>
<dbReference type="SUPFAM" id="SSF46894">
    <property type="entry name" value="C-terminal effector domain of the bipartite response regulators"/>
    <property type="match status" value="1"/>
</dbReference>
<keyword evidence="9" id="KW-1185">Reference proteome</keyword>
<name>A0A161K373_9CHLR</name>
<evidence type="ECO:0000256" key="2">
    <source>
        <dbReference type="ARBA" id="ARBA00023015"/>
    </source>
</evidence>
<dbReference type="CDD" id="cd17535">
    <property type="entry name" value="REC_NarL-like"/>
    <property type="match status" value="1"/>
</dbReference>
<evidence type="ECO:0000259" key="6">
    <source>
        <dbReference type="PROSITE" id="PS50043"/>
    </source>
</evidence>
<dbReference type="SMART" id="SM00421">
    <property type="entry name" value="HTH_LUXR"/>
    <property type="match status" value="1"/>
</dbReference>
<evidence type="ECO:0000313" key="8">
    <source>
        <dbReference type="EMBL" id="CUS03947.2"/>
    </source>
</evidence>
<evidence type="ECO:0000259" key="7">
    <source>
        <dbReference type="PROSITE" id="PS50110"/>
    </source>
</evidence>
<dbReference type="PANTHER" id="PTHR43214:SF24">
    <property type="entry name" value="TRANSCRIPTIONAL REGULATORY PROTEIN NARL-RELATED"/>
    <property type="match status" value="1"/>
</dbReference>
<dbReference type="GO" id="GO:0006355">
    <property type="term" value="P:regulation of DNA-templated transcription"/>
    <property type="evidence" value="ECO:0007669"/>
    <property type="project" value="InterPro"/>
</dbReference>
<dbReference type="InterPro" id="IPR058245">
    <property type="entry name" value="NreC/VraR/RcsB-like_REC"/>
</dbReference>
<dbReference type="AlphaFoldDB" id="A0A161K373"/>
<dbReference type="InterPro" id="IPR016032">
    <property type="entry name" value="Sig_transdc_resp-reg_C-effctor"/>
</dbReference>
<dbReference type="SUPFAM" id="SSF52172">
    <property type="entry name" value="CheY-like"/>
    <property type="match status" value="1"/>
</dbReference>
<dbReference type="Pfam" id="PF00072">
    <property type="entry name" value="Response_reg"/>
    <property type="match status" value="1"/>
</dbReference>
<dbReference type="Gene3D" id="3.40.50.2300">
    <property type="match status" value="1"/>
</dbReference>
<dbReference type="GO" id="GO:0003677">
    <property type="term" value="F:DNA binding"/>
    <property type="evidence" value="ECO:0007669"/>
    <property type="project" value="UniProtKB-KW"/>
</dbReference>
<dbReference type="InterPro" id="IPR001789">
    <property type="entry name" value="Sig_transdc_resp-reg_receiver"/>
</dbReference>
<gene>
    <name evidence="8" type="primary">nreC</name>
    <name evidence="8" type="ORF">CFX0092_A2069</name>
</gene>
<evidence type="ECO:0000256" key="1">
    <source>
        <dbReference type="ARBA" id="ARBA00022553"/>
    </source>
</evidence>
<keyword evidence="4" id="KW-0804">Transcription</keyword>
<dbReference type="PROSITE" id="PS50043">
    <property type="entry name" value="HTH_LUXR_2"/>
    <property type="match status" value="1"/>
</dbReference>
<organism evidence="8 9">
    <name type="scientific">Candidatus Promineifilum breve</name>
    <dbReference type="NCBI Taxonomy" id="1806508"/>
    <lineage>
        <taxon>Bacteria</taxon>
        <taxon>Bacillati</taxon>
        <taxon>Chloroflexota</taxon>
        <taxon>Ardenticatenia</taxon>
        <taxon>Candidatus Promineifilales</taxon>
        <taxon>Candidatus Promineifilaceae</taxon>
        <taxon>Candidatus Promineifilum</taxon>
    </lineage>
</organism>
<keyword evidence="1 5" id="KW-0597">Phosphoprotein</keyword>
<dbReference type="Proteomes" id="UP000215027">
    <property type="component" value="Chromosome I"/>
</dbReference>
<protein>
    <submittedName>
        <fullName evidence="8">Oxygen regulatory protein NreC</fullName>
    </submittedName>
</protein>
<dbReference type="InterPro" id="IPR011006">
    <property type="entry name" value="CheY-like_superfamily"/>
</dbReference>
<dbReference type="GO" id="GO:0000160">
    <property type="term" value="P:phosphorelay signal transduction system"/>
    <property type="evidence" value="ECO:0007669"/>
    <property type="project" value="InterPro"/>
</dbReference>
<dbReference type="RefSeq" id="WP_095043360.1">
    <property type="nucleotide sequence ID" value="NZ_LN890655.1"/>
</dbReference>
<feature type="domain" description="HTH luxR-type" evidence="6">
    <location>
        <begin position="149"/>
        <end position="214"/>
    </location>
</feature>